<dbReference type="EMBL" id="KV001982">
    <property type="protein sequence ID" value="KZV38296.1"/>
    <property type="molecule type" value="Genomic_DNA"/>
</dbReference>
<dbReference type="AlphaFoldDB" id="A0A2Z7BVK0"/>
<sequence length="99" mass="10971">MVTNTTKTALKLRRELFGVIRSGVSCCGHQVLRELVRMRELTARAEPGSACRRFVFPELGVISEGVCILNWSQLKGDLLLELVSAQKRPEYPKLVSVGG</sequence>
<accession>A0A2Z7BVK0</accession>
<name>A0A2Z7BVK0_9LAMI</name>
<proteinExistence type="predicted"/>
<reference evidence="1 2" key="1">
    <citation type="journal article" date="2015" name="Proc. Natl. Acad. Sci. U.S.A.">
        <title>The resurrection genome of Boea hygrometrica: A blueprint for survival of dehydration.</title>
        <authorList>
            <person name="Xiao L."/>
            <person name="Yang G."/>
            <person name="Zhang L."/>
            <person name="Yang X."/>
            <person name="Zhao S."/>
            <person name="Ji Z."/>
            <person name="Zhou Q."/>
            <person name="Hu M."/>
            <person name="Wang Y."/>
            <person name="Chen M."/>
            <person name="Xu Y."/>
            <person name="Jin H."/>
            <person name="Xiao X."/>
            <person name="Hu G."/>
            <person name="Bao F."/>
            <person name="Hu Y."/>
            <person name="Wan P."/>
            <person name="Li L."/>
            <person name="Deng X."/>
            <person name="Kuang T."/>
            <person name="Xiang C."/>
            <person name="Zhu J.K."/>
            <person name="Oliver M.J."/>
            <person name="He Y."/>
        </authorList>
    </citation>
    <scope>NUCLEOTIDE SEQUENCE [LARGE SCALE GENOMIC DNA]</scope>
    <source>
        <strain evidence="2">cv. XS01</strain>
    </source>
</reference>
<dbReference type="Proteomes" id="UP000250235">
    <property type="component" value="Unassembled WGS sequence"/>
</dbReference>
<evidence type="ECO:0000313" key="1">
    <source>
        <dbReference type="EMBL" id="KZV38296.1"/>
    </source>
</evidence>
<evidence type="ECO:0000313" key="2">
    <source>
        <dbReference type="Proteomes" id="UP000250235"/>
    </source>
</evidence>
<gene>
    <name evidence="1" type="ORF">F511_33683</name>
</gene>
<keyword evidence="2" id="KW-1185">Reference proteome</keyword>
<protein>
    <submittedName>
        <fullName evidence="1">Uncharacterized protein</fullName>
    </submittedName>
</protein>
<organism evidence="1 2">
    <name type="scientific">Dorcoceras hygrometricum</name>
    <dbReference type="NCBI Taxonomy" id="472368"/>
    <lineage>
        <taxon>Eukaryota</taxon>
        <taxon>Viridiplantae</taxon>
        <taxon>Streptophyta</taxon>
        <taxon>Embryophyta</taxon>
        <taxon>Tracheophyta</taxon>
        <taxon>Spermatophyta</taxon>
        <taxon>Magnoliopsida</taxon>
        <taxon>eudicotyledons</taxon>
        <taxon>Gunneridae</taxon>
        <taxon>Pentapetalae</taxon>
        <taxon>asterids</taxon>
        <taxon>lamiids</taxon>
        <taxon>Lamiales</taxon>
        <taxon>Gesneriaceae</taxon>
        <taxon>Didymocarpoideae</taxon>
        <taxon>Trichosporeae</taxon>
        <taxon>Loxocarpinae</taxon>
        <taxon>Dorcoceras</taxon>
    </lineage>
</organism>